<dbReference type="GO" id="GO:0003723">
    <property type="term" value="F:RNA binding"/>
    <property type="evidence" value="ECO:0007669"/>
    <property type="project" value="UniProtKB-UniRule"/>
</dbReference>
<protein>
    <recommendedName>
        <fullName evidence="6">Ribosomal RNA large subunit methyltransferase K/L</fullName>
    </recommendedName>
    <domain>
        <recommendedName>
            <fullName evidence="6">23S rRNA m2G2445 methyltransferase</fullName>
            <ecNumber evidence="6">2.1.1.173</ecNumber>
        </recommendedName>
        <alternativeName>
            <fullName evidence="6">rRNA (guanine-N(2)-)-methyltransferase RlmL</fullName>
        </alternativeName>
    </domain>
    <domain>
        <recommendedName>
            <fullName evidence="6">23S rRNA m7G2069 methyltransferase</fullName>
            <ecNumber evidence="6">2.1.1.264</ecNumber>
        </recommendedName>
        <alternativeName>
            <fullName evidence="6">rRNA (guanine-N(7)-)-methyltransferase RlmK</fullName>
        </alternativeName>
    </domain>
</protein>
<comment type="function">
    <text evidence="6">Specifically methylates the guanine in position 2445 (m2G2445) and the guanine in position 2069 (m7G2069) of 23S rRNA.</text>
</comment>
<dbReference type="Pfam" id="PF02926">
    <property type="entry name" value="THUMP"/>
    <property type="match status" value="1"/>
</dbReference>
<dbReference type="PROSITE" id="PS01261">
    <property type="entry name" value="UPF0020"/>
    <property type="match status" value="1"/>
</dbReference>
<dbReference type="PIRSF" id="PIRSF037618">
    <property type="entry name" value="RNA_Mtase_bacteria_prd"/>
    <property type="match status" value="1"/>
</dbReference>
<sequence length="834" mass="93152">MLKFFATCPKGLESLLNHELTELGAESVRETVAGVSFSGDLSLAVKVCLWTRFATRVLLTLGTFHADSDIEFYNGAYSLHYEDYFTNDATISVDFNGQNSFINNTLYGALRIKDALCDRFVKLTDRRPDVDRENPDVRINAHLDKRNMVTVSLDLSGKSLHRREYRNVAGIAPLKENLAAAIVARSGYTGGSVVDPMCGSGTILIEAAMKACNMAPGLFRTEYGFEKLRGFDAVAFNTMKREAFAMAEEGKQRLLNAKVVFQGFDKDASVVEKAVQNAGRAGLGELIKFSVGDLHELRNPVSSGNRGMVITNPPYGERLGNVPELLELYTAIGACLKREFGGWKAGIISSSEDLLSCLRLRADRVYKLYNGALECQLRTYTISESDAASSEKEGEGSGFTISQTTLKVAEEFANRLKKNIKKLEKWAQREGIEAYRIYDADLPNYNAAIDRYGNYIVIQEYAAPGSVDPRIAHQRMLDIIQVVVAVTGVKGDHVIVKVRERKKGDSQYEKLNETRHTLLVREYNASLIVNLWDYLDTGLFLDHREVRRMITARSSGKSFLNLFAYTGSATVAAAIGGAADTTTVDMSRTYLAWAKDNMMANGFSGRNHQFVQADCLRWLDIPGRRYDLIFCDPPTFSNSKRMEATFDVQRDHVALIAKLSGKLNVGGTLIFSNNNRSFRLDEDVIKSFGFEVEDVSEKTVQEDFKRNKRIHCCFILTKTAEVEIPEEIASADFGSAANMRTRVDYLKDGVSGRDRGSRRDNRASGRFGPERKRTDYRARGENGEERRSFRGKDAQYAGRKTVPEQPVLSGDEEQPGRGPRLKRRIKSDNGSDKE</sequence>
<evidence type="ECO:0000313" key="10">
    <source>
        <dbReference type="EMBL" id="SFP22524.1"/>
    </source>
</evidence>
<dbReference type="CDD" id="cd02440">
    <property type="entry name" value="AdoMet_MTases"/>
    <property type="match status" value="1"/>
</dbReference>
<gene>
    <name evidence="6" type="primary">rlmL</name>
    <name evidence="10" type="ORF">SAMN02910344_00807</name>
</gene>
<dbReference type="HAMAP" id="MF_01858">
    <property type="entry name" value="23SrRNA_methyltr_KL"/>
    <property type="match status" value="1"/>
</dbReference>
<dbReference type="PANTHER" id="PTHR47313:SF1">
    <property type="entry name" value="RIBOSOMAL RNA LARGE SUBUNIT METHYLTRANSFERASE K_L"/>
    <property type="match status" value="1"/>
</dbReference>
<keyword evidence="11" id="KW-1185">Reference proteome</keyword>
<dbReference type="CDD" id="cd11715">
    <property type="entry name" value="THUMP_AdoMetMT"/>
    <property type="match status" value="1"/>
</dbReference>
<dbReference type="InterPro" id="IPR004114">
    <property type="entry name" value="THUMP_dom"/>
</dbReference>
<dbReference type="PANTHER" id="PTHR47313">
    <property type="entry name" value="RIBOSOMAL RNA LARGE SUBUNIT METHYLTRANSFERASE K/L"/>
    <property type="match status" value="1"/>
</dbReference>
<comment type="similarity">
    <text evidence="6">Belongs to the methyltransferase superfamily. RlmKL family.</text>
</comment>
<proteinExistence type="inferred from homology"/>
<comment type="catalytic activity">
    <reaction evidence="6">
        <text>guanosine(2069) in 23S rRNA + S-adenosyl-L-methionine = N(2)-methylguanosine(2069) in 23S rRNA + S-adenosyl-L-homocysteine + H(+)</text>
        <dbReference type="Rhea" id="RHEA:43772"/>
        <dbReference type="Rhea" id="RHEA-COMP:10688"/>
        <dbReference type="Rhea" id="RHEA-COMP:10689"/>
        <dbReference type="ChEBI" id="CHEBI:15378"/>
        <dbReference type="ChEBI" id="CHEBI:57856"/>
        <dbReference type="ChEBI" id="CHEBI:59789"/>
        <dbReference type="ChEBI" id="CHEBI:74269"/>
        <dbReference type="ChEBI" id="CHEBI:74481"/>
        <dbReference type="EC" id="2.1.1.264"/>
    </reaction>
</comment>
<dbReference type="Pfam" id="PF10672">
    <property type="entry name" value="Methyltrans_SAM"/>
    <property type="match status" value="1"/>
</dbReference>
<evidence type="ECO:0000256" key="8">
    <source>
        <dbReference type="SAM" id="MobiDB-lite"/>
    </source>
</evidence>
<dbReference type="Gene3D" id="3.30.750.80">
    <property type="entry name" value="RNA methyltransferase domain (HRMD) like"/>
    <property type="match status" value="1"/>
</dbReference>
<keyword evidence="4 6" id="KW-0808">Transferase</keyword>
<keyword evidence="1 6" id="KW-0963">Cytoplasm</keyword>
<dbReference type="InterPro" id="IPR017244">
    <property type="entry name" value="23SrRNA_methyltr_KL"/>
</dbReference>
<keyword evidence="7" id="KW-0694">RNA-binding</keyword>
<comment type="subcellular location">
    <subcellularLocation>
        <location evidence="6">Cytoplasm</location>
    </subcellularLocation>
</comment>
<dbReference type="NCBIfam" id="NF008748">
    <property type="entry name" value="PRK11783.1"/>
    <property type="match status" value="1"/>
</dbReference>
<dbReference type="PROSITE" id="PS00092">
    <property type="entry name" value="N6_MTASE"/>
    <property type="match status" value="1"/>
</dbReference>
<dbReference type="Pfam" id="PF01170">
    <property type="entry name" value="UPF0020"/>
    <property type="match status" value="1"/>
</dbReference>
<dbReference type="EC" id="2.1.1.173" evidence="6"/>
<evidence type="ECO:0000256" key="3">
    <source>
        <dbReference type="ARBA" id="ARBA00022603"/>
    </source>
</evidence>
<dbReference type="Gene3D" id="3.40.50.150">
    <property type="entry name" value="Vaccinia Virus protein VP39"/>
    <property type="match status" value="2"/>
</dbReference>
<dbReference type="InterPro" id="IPR002052">
    <property type="entry name" value="DNA_methylase_N6_adenine_CS"/>
</dbReference>
<dbReference type="Pfam" id="PF22020">
    <property type="entry name" value="RlmL_1st"/>
    <property type="match status" value="1"/>
</dbReference>
<dbReference type="AlphaFoldDB" id="A0A662ZG07"/>
<dbReference type="PROSITE" id="PS51165">
    <property type="entry name" value="THUMP"/>
    <property type="match status" value="1"/>
</dbReference>
<dbReference type="InterPro" id="IPR000241">
    <property type="entry name" value="RlmKL-like_Mtase"/>
</dbReference>
<evidence type="ECO:0000256" key="7">
    <source>
        <dbReference type="PROSITE-ProRule" id="PRU00529"/>
    </source>
</evidence>
<dbReference type="InterPro" id="IPR029063">
    <property type="entry name" value="SAM-dependent_MTases_sf"/>
</dbReference>
<evidence type="ECO:0000313" key="11">
    <source>
        <dbReference type="Proteomes" id="UP000243745"/>
    </source>
</evidence>
<dbReference type="EMBL" id="FOXF01000009">
    <property type="protein sequence ID" value="SFP22524.1"/>
    <property type="molecule type" value="Genomic_DNA"/>
</dbReference>
<evidence type="ECO:0000259" key="9">
    <source>
        <dbReference type="PROSITE" id="PS51165"/>
    </source>
</evidence>
<dbReference type="InterPro" id="IPR053943">
    <property type="entry name" value="RlmKL-like_Mtase_CS"/>
</dbReference>
<feature type="compositionally biased region" description="Basic and acidic residues" evidence="8">
    <location>
        <begin position="748"/>
        <end position="793"/>
    </location>
</feature>
<evidence type="ECO:0000256" key="1">
    <source>
        <dbReference type="ARBA" id="ARBA00022490"/>
    </source>
</evidence>
<dbReference type="InterPro" id="IPR019614">
    <property type="entry name" value="SAM-dep_methyl-trfase"/>
</dbReference>
<evidence type="ECO:0000256" key="6">
    <source>
        <dbReference type="HAMAP-Rule" id="MF_01858"/>
    </source>
</evidence>
<keyword evidence="3 6" id="KW-0489">Methyltransferase</keyword>
<evidence type="ECO:0000256" key="4">
    <source>
        <dbReference type="ARBA" id="ARBA00022679"/>
    </source>
</evidence>
<keyword evidence="5 6" id="KW-0949">S-adenosyl-L-methionine</keyword>
<feature type="domain" description="THUMP" evidence="9">
    <location>
        <begin position="43"/>
        <end position="155"/>
    </location>
</feature>
<dbReference type="InterPro" id="IPR054170">
    <property type="entry name" value="RlmL_1st"/>
</dbReference>
<feature type="region of interest" description="Disordered" evidence="8">
    <location>
        <begin position="748"/>
        <end position="834"/>
    </location>
</feature>
<keyword evidence="2 6" id="KW-0698">rRNA processing</keyword>
<dbReference type="SMART" id="SM00981">
    <property type="entry name" value="THUMP"/>
    <property type="match status" value="1"/>
</dbReference>
<reference evidence="10 11" key="1">
    <citation type="submission" date="2016-10" db="EMBL/GenBank/DDBJ databases">
        <authorList>
            <person name="Varghese N."/>
            <person name="Submissions S."/>
        </authorList>
    </citation>
    <scope>NUCLEOTIDE SEQUENCE [LARGE SCALE GENOMIC DNA]</scope>
    <source>
        <strain evidence="10 11">DSM 1361</strain>
    </source>
</reference>
<dbReference type="Gene3D" id="3.30.2130.30">
    <property type="match status" value="1"/>
</dbReference>
<dbReference type="GO" id="GO:0005737">
    <property type="term" value="C:cytoplasm"/>
    <property type="evidence" value="ECO:0007669"/>
    <property type="project" value="UniProtKB-SubCell"/>
</dbReference>
<dbReference type="SUPFAM" id="SSF53335">
    <property type="entry name" value="S-adenosyl-L-methionine-dependent methyltransferases"/>
    <property type="match status" value="2"/>
</dbReference>
<dbReference type="Proteomes" id="UP000243745">
    <property type="component" value="Unassembled WGS sequence"/>
</dbReference>
<dbReference type="EC" id="2.1.1.264" evidence="6"/>
<evidence type="ECO:0000256" key="2">
    <source>
        <dbReference type="ARBA" id="ARBA00022552"/>
    </source>
</evidence>
<accession>A0A662ZG07</accession>
<organism evidence="10 11">
    <name type="scientific">Ruminobacter amylophilus</name>
    <dbReference type="NCBI Taxonomy" id="867"/>
    <lineage>
        <taxon>Bacteria</taxon>
        <taxon>Pseudomonadati</taxon>
        <taxon>Pseudomonadota</taxon>
        <taxon>Gammaproteobacteria</taxon>
        <taxon>Aeromonadales</taxon>
        <taxon>Succinivibrionaceae</taxon>
        <taxon>Ruminobacter</taxon>
    </lineage>
</organism>
<dbReference type="GO" id="GO:0052915">
    <property type="term" value="F:23S rRNA (guanine(2445)-N(2))-methyltransferase activity"/>
    <property type="evidence" value="ECO:0007669"/>
    <property type="project" value="UniProtKB-UniRule"/>
</dbReference>
<dbReference type="GO" id="GO:0070043">
    <property type="term" value="F:rRNA (guanine-N7-)-methyltransferase activity"/>
    <property type="evidence" value="ECO:0007669"/>
    <property type="project" value="UniProtKB-UniRule"/>
</dbReference>
<evidence type="ECO:0000256" key="5">
    <source>
        <dbReference type="ARBA" id="ARBA00022691"/>
    </source>
</evidence>
<name>A0A662ZG07_9GAMM</name>
<comment type="catalytic activity">
    <reaction evidence="6">
        <text>guanosine(2445) in 23S rRNA + S-adenosyl-L-methionine = N(2)-methylguanosine(2445) in 23S rRNA + S-adenosyl-L-homocysteine + H(+)</text>
        <dbReference type="Rhea" id="RHEA:42740"/>
        <dbReference type="Rhea" id="RHEA-COMP:10215"/>
        <dbReference type="Rhea" id="RHEA-COMP:10216"/>
        <dbReference type="ChEBI" id="CHEBI:15378"/>
        <dbReference type="ChEBI" id="CHEBI:57856"/>
        <dbReference type="ChEBI" id="CHEBI:59789"/>
        <dbReference type="ChEBI" id="CHEBI:74269"/>
        <dbReference type="ChEBI" id="CHEBI:74481"/>
        <dbReference type="EC" id="2.1.1.173"/>
    </reaction>
</comment>